<comment type="subcellular location">
    <subcellularLocation>
        <location evidence="2">Gas vesicle</location>
    </subcellularLocation>
</comment>
<dbReference type="Pfam" id="PF06386">
    <property type="entry name" value="GvpL_GvpF"/>
    <property type="match status" value="1"/>
</dbReference>
<sequence length="258" mass="28046">MTETLSYVYAILRHDAAPPSEVKGIAGAEVRKVAAGELAALVSTVSAEEFGEQGLREHLEDLRWLERTVWEHNSVVDAAAAVATVAPLALATVYYDDDRVRAALQERAEEFLGVLDLITGRTEWGVKAYAELSAPEGAEDSGEDAQAESPGRAYLGKLRKRKEGRARAEGEAVERAGEVHEALAAIADAVRVHPPQNKDLAGYQGMMVLNGAYLVDDARTEEFRAAVDEAVRDSSLRVELTGPWAPYSFAVVDVEERR</sequence>
<dbReference type="InterPro" id="IPR009430">
    <property type="entry name" value="GvpL/GvpF"/>
</dbReference>
<keyword evidence="1" id="KW-0304">Gas vesicle</keyword>
<evidence type="ECO:0008006" key="6">
    <source>
        <dbReference type="Google" id="ProtNLM"/>
    </source>
</evidence>
<gene>
    <name evidence="4" type="ORF">HNR68_003609</name>
</gene>
<accession>A0A853AP03</accession>
<dbReference type="RefSeq" id="WP_179722662.1">
    <property type="nucleotide sequence ID" value="NZ_BAABFH010000001.1"/>
</dbReference>
<dbReference type="EMBL" id="JACCFJ010000001">
    <property type="protein sequence ID" value="NYI84979.1"/>
    <property type="molecule type" value="Genomic_DNA"/>
</dbReference>
<dbReference type="AlphaFoldDB" id="A0A853AP03"/>
<dbReference type="PANTHER" id="PTHR36852">
    <property type="entry name" value="PROTEIN GVPL 2"/>
    <property type="match status" value="1"/>
</dbReference>
<dbReference type="PANTHER" id="PTHR36852:SF1">
    <property type="entry name" value="PROTEIN GVPL 2"/>
    <property type="match status" value="1"/>
</dbReference>
<protein>
    <recommendedName>
        <fullName evidence="6">GvpL/GvpF family gas vesicle protein</fullName>
    </recommendedName>
</protein>
<evidence type="ECO:0000256" key="1">
    <source>
        <dbReference type="ARBA" id="ARBA00022987"/>
    </source>
</evidence>
<keyword evidence="5" id="KW-1185">Reference proteome</keyword>
<dbReference type="GO" id="GO:0031411">
    <property type="term" value="C:gas vesicle"/>
    <property type="evidence" value="ECO:0007669"/>
    <property type="project" value="UniProtKB-SubCell"/>
</dbReference>
<evidence type="ECO:0000313" key="4">
    <source>
        <dbReference type="EMBL" id="NYI84979.1"/>
    </source>
</evidence>
<name>A0A853AP03_9PSEU</name>
<evidence type="ECO:0000256" key="3">
    <source>
        <dbReference type="ARBA" id="ARBA00035643"/>
    </source>
</evidence>
<comment type="caution">
    <text evidence="4">The sequence shown here is derived from an EMBL/GenBank/DDBJ whole genome shotgun (WGS) entry which is preliminary data.</text>
</comment>
<proteinExistence type="inferred from homology"/>
<reference evidence="4 5" key="1">
    <citation type="submission" date="2020-07" db="EMBL/GenBank/DDBJ databases">
        <title>Sequencing the genomes of 1000 actinobacteria strains.</title>
        <authorList>
            <person name="Klenk H.-P."/>
        </authorList>
    </citation>
    <scope>NUCLEOTIDE SEQUENCE [LARGE SCALE GENOMIC DNA]</scope>
    <source>
        <strain evidence="4 5">DSM 44065</strain>
    </source>
</reference>
<dbReference type="Proteomes" id="UP000587002">
    <property type="component" value="Unassembled WGS sequence"/>
</dbReference>
<evidence type="ECO:0000256" key="2">
    <source>
        <dbReference type="ARBA" id="ARBA00035108"/>
    </source>
</evidence>
<dbReference type="GO" id="GO:0031412">
    <property type="term" value="P:gas vesicle organization"/>
    <property type="evidence" value="ECO:0007669"/>
    <property type="project" value="InterPro"/>
</dbReference>
<evidence type="ECO:0000313" key="5">
    <source>
        <dbReference type="Proteomes" id="UP000587002"/>
    </source>
</evidence>
<organism evidence="4 5">
    <name type="scientific">Saccharopolyspora hordei</name>
    <dbReference type="NCBI Taxonomy" id="1838"/>
    <lineage>
        <taxon>Bacteria</taxon>
        <taxon>Bacillati</taxon>
        <taxon>Actinomycetota</taxon>
        <taxon>Actinomycetes</taxon>
        <taxon>Pseudonocardiales</taxon>
        <taxon>Pseudonocardiaceae</taxon>
        <taxon>Saccharopolyspora</taxon>
    </lineage>
</organism>
<comment type="similarity">
    <text evidence="3">Belongs to the gas vesicle GvpF/GvpL family.</text>
</comment>